<feature type="signal peptide" evidence="5">
    <location>
        <begin position="1"/>
        <end position="23"/>
    </location>
</feature>
<comment type="similarity">
    <text evidence="1">Belongs to the oxygen-dependent FAD-linked oxidoreductase family.</text>
</comment>
<comment type="caution">
    <text evidence="7">The sequence shown here is derived from an EMBL/GenBank/DDBJ whole genome shotgun (WGS) entry which is preliminary data.</text>
</comment>
<dbReference type="PANTHER" id="PTHR42973:SF54">
    <property type="entry name" value="FAD-BINDING PCMH-TYPE DOMAIN-CONTAINING PROTEIN"/>
    <property type="match status" value="1"/>
</dbReference>
<proteinExistence type="inferred from homology"/>
<accession>A0A423WYF8</accession>
<dbReference type="SUPFAM" id="SSF56176">
    <property type="entry name" value="FAD-binding/transporter-associated domain-like"/>
    <property type="match status" value="1"/>
</dbReference>
<keyword evidence="2" id="KW-0285">Flavoprotein</keyword>
<keyword evidence="8" id="KW-1185">Reference proteome</keyword>
<dbReference type="EMBL" id="LKEA01000006">
    <property type="protein sequence ID" value="ROW08495.1"/>
    <property type="molecule type" value="Genomic_DNA"/>
</dbReference>
<reference evidence="7 8" key="1">
    <citation type="submission" date="2015-09" db="EMBL/GenBank/DDBJ databases">
        <title>Host preference determinants of Valsa canker pathogens revealed by comparative genomics.</title>
        <authorList>
            <person name="Yin Z."/>
            <person name="Huang L."/>
        </authorList>
    </citation>
    <scope>NUCLEOTIDE SEQUENCE [LARGE SCALE GENOMIC DNA]</scope>
    <source>
        <strain evidence="7 8">03-1</strain>
    </source>
</reference>
<feature type="domain" description="FAD-binding PCMH-type" evidence="6">
    <location>
        <begin position="98"/>
        <end position="276"/>
    </location>
</feature>
<dbReference type="AlphaFoldDB" id="A0A423WYF8"/>
<evidence type="ECO:0000256" key="5">
    <source>
        <dbReference type="SAM" id="SignalP"/>
    </source>
</evidence>
<evidence type="ECO:0000256" key="2">
    <source>
        <dbReference type="ARBA" id="ARBA00022630"/>
    </source>
</evidence>
<evidence type="ECO:0000259" key="6">
    <source>
        <dbReference type="PROSITE" id="PS51387"/>
    </source>
</evidence>
<keyword evidence="4" id="KW-0560">Oxidoreductase</keyword>
<dbReference type="Pfam" id="PF01565">
    <property type="entry name" value="FAD_binding_4"/>
    <property type="match status" value="1"/>
</dbReference>
<keyword evidence="5" id="KW-0732">Signal</keyword>
<evidence type="ECO:0000313" key="8">
    <source>
        <dbReference type="Proteomes" id="UP000283895"/>
    </source>
</evidence>
<dbReference type="GO" id="GO:0016491">
    <property type="term" value="F:oxidoreductase activity"/>
    <property type="evidence" value="ECO:0007669"/>
    <property type="project" value="UniProtKB-KW"/>
</dbReference>
<feature type="chain" id="PRO_5019056103" description="FAD-binding PCMH-type domain-containing protein" evidence="5">
    <location>
        <begin position="24"/>
        <end position="533"/>
    </location>
</feature>
<sequence>MYPRIISLPLALQLAGLVRPIAGAYSDIASVAEFIERLDLSPAASSYVTSALNGSDVDSISSLNEQEKASYACLVTGAALGADVVNQSASNYVDMIQVNWCDSCWYEPRCIAQPKSAIEVSKALLVATFLGTKFAVRSGGHNPNPGFAGIDSQGVLIDMSHMNETSLSTDGTVASLGPGNRFSDVYETLNSMGKTIMGGRLNSVGLGGYFLGGGLTYFSSKYGLAADNIVNYEIVLANSSIISANATSHPDLWWALKGSGTNFGIVTRYDVKAQDNDSVWFEGLNYAPSQNEKLLDAIIQYASVAENDSNAAITFSLTPDSGFVEFIYGKPVERPAAYSMFYNISSSGTAINSTIGNMVALNNAISNITPIPKMRRMIASTGHKFDPPTLKGAYNMFLDFASDVEKYNATVGFVVQPFTSAAVLHATKTGGNPTGFNKTLQNLLSLSIEWKDSVHDNEVLTAFRNYTDRVEDLAKTNDVFLEAKAMNDAGYMQNVLASYGPKNLAQLRSIATQYDPLKVFQDLQNNGFLLAKA</sequence>
<dbReference type="InterPro" id="IPR036318">
    <property type="entry name" value="FAD-bd_PCMH-like_sf"/>
</dbReference>
<dbReference type="OrthoDB" id="2151789at2759"/>
<dbReference type="InterPro" id="IPR016166">
    <property type="entry name" value="FAD-bd_PCMH"/>
</dbReference>
<evidence type="ECO:0000256" key="3">
    <source>
        <dbReference type="ARBA" id="ARBA00022827"/>
    </source>
</evidence>
<dbReference type="GO" id="GO:0071949">
    <property type="term" value="F:FAD binding"/>
    <property type="evidence" value="ECO:0007669"/>
    <property type="project" value="InterPro"/>
</dbReference>
<dbReference type="InterPro" id="IPR050416">
    <property type="entry name" value="FAD-linked_Oxidoreductase"/>
</dbReference>
<evidence type="ECO:0000256" key="4">
    <source>
        <dbReference type="ARBA" id="ARBA00023002"/>
    </source>
</evidence>
<evidence type="ECO:0000313" key="7">
    <source>
        <dbReference type="EMBL" id="ROW08495.1"/>
    </source>
</evidence>
<organism evidence="7 8">
    <name type="scientific">Cytospora schulzeri</name>
    <dbReference type="NCBI Taxonomy" id="448051"/>
    <lineage>
        <taxon>Eukaryota</taxon>
        <taxon>Fungi</taxon>
        <taxon>Dikarya</taxon>
        <taxon>Ascomycota</taxon>
        <taxon>Pezizomycotina</taxon>
        <taxon>Sordariomycetes</taxon>
        <taxon>Sordariomycetidae</taxon>
        <taxon>Diaporthales</taxon>
        <taxon>Cytosporaceae</taxon>
        <taxon>Cytospora</taxon>
    </lineage>
</organism>
<name>A0A423WYF8_9PEZI</name>
<dbReference type="Proteomes" id="UP000283895">
    <property type="component" value="Unassembled WGS sequence"/>
</dbReference>
<keyword evidence="3" id="KW-0274">FAD</keyword>
<dbReference type="InterPro" id="IPR006094">
    <property type="entry name" value="Oxid_FAD_bind_N"/>
</dbReference>
<evidence type="ECO:0000256" key="1">
    <source>
        <dbReference type="ARBA" id="ARBA00005466"/>
    </source>
</evidence>
<dbReference type="STRING" id="356882.A0A423WYF8"/>
<gene>
    <name evidence="7" type="ORF">VMCG_03256</name>
</gene>
<dbReference type="InterPro" id="IPR016169">
    <property type="entry name" value="FAD-bd_PCMH_sub2"/>
</dbReference>
<dbReference type="Gene3D" id="3.30.465.10">
    <property type="match status" value="1"/>
</dbReference>
<protein>
    <recommendedName>
        <fullName evidence="6">FAD-binding PCMH-type domain-containing protein</fullName>
    </recommendedName>
</protein>
<dbReference type="PROSITE" id="PS51387">
    <property type="entry name" value="FAD_PCMH"/>
    <property type="match status" value="1"/>
</dbReference>
<dbReference type="PANTHER" id="PTHR42973">
    <property type="entry name" value="BINDING OXIDOREDUCTASE, PUTATIVE (AFU_ORTHOLOGUE AFUA_1G17690)-RELATED"/>
    <property type="match status" value="1"/>
</dbReference>